<evidence type="ECO:0000313" key="1">
    <source>
        <dbReference type="EMBL" id="GBN76871.1"/>
    </source>
</evidence>
<dbReference type="Proteomes" id="UP000499080">
    <property type="component" value="Unassembled WGS sequence"/>
</dbReference>
<sequence>MINSGDLLKMKIPLRTDLHNEKSHSIDEGIRVQVTEPHNEGFLKVGISSEMATCQVLLQRSEEMKITWCEIRGLGRVFQCLYGGHAQQFCAPVFLKENRVSTPVFLTLHSFCSLPLVGDEFQLGSFL</sequence>
<comment type="caution">
    <text evidence="1">The sequence shown here is derived from an EMBL/GenBank/DDBJ whole genome shotgun (WGS) entry which is preliminary data.</text>
</comment>
<name>A0A4Y2RMI5_ARAVE</name>
<dbReference type="EMBL" id="BGPR01017668">
    <property type="protein sequence ID" value="GBN76871.1"/>
    <property type="molecule type" value="Genomic_DNA"/>
</dbReference>
<evidence type="ECO:0000313" key="2">
    <source>
        <dbReference type="Proteomes" id="UP000499080"/>
    </source>
</evidence>
<proteinExistence type="predicted"/>
<gene>
    <name evidence="1" type="ORF">AVEN_85157_1</name>
</gene>
<protein>
    <submittedName>
        <fullName evidence="1">Uncharacterized protein</fullName>
    </submittedName>
</protein>
<reference evidence="1 2" key="1">
    <citation type="journal article" date="2019" name="Sci. Rep.">
        <title>Orb-weaving spider Araneus ventricosus genome elucidates the spidroin gene catalogue.</title>
        <authorList>
            <person name="Kono N."/>
            <person name="Nakamura H."/>
            <person name="Ohtoshi R."/>
            <person name="Moran D.A.P."/>
            <person name="Shinohara A."/>
            <person name="Yoshida Y."/>
            <person name="Fujiwara M."/>
            <person name="Mori M."/>
            <person name="Tomita M."/>
            <person name="Arakawa K."/>
        </authorList>
    </citation>
    <scope>NUCLEOTIDE SEQUENCE [LARGE SCALE GENOMIC DNA]</scope>
</reference>
<accession>A0A4Y2RMI5</accession>
<dbReference type="AlphaFoldDB" id="A0A4Y2RMI5"/>
<keyword evidence="2" id="KW-1185">Reference proteome</keyword>
<organism evidence="1 2">
    <name type="scientific">Araneus ventricosus</name>
    <name type="common">Orbweaver spider</name>
    <name type="synonym">Epeira ventricosa</name>
    <dbReference type="NCBI Taxonomy" id="182803"/>
    <lineage>
        <taxon>Eukaryota</taxon>
        <taxon>Metazoa</taxon>
        <taxon>Ecdysozoa</taxon>
        <taxon>Arthropoda</taxon>
        <taxon>Chelicerata</taxon>
        <taxon>Arachnida</taxon>
        <taxon>Araneae</taxon>
        <taxon>Araneomorphae</taxon>
        <taxon>Entelegynae</taxon>
        <taxon>Araneoidea</taxon>
        <taxon>Araneidae</taxon>
        <taxon>Araneus</taxon>
    </lineage>
</organism>